<evidence type="ECO:0000313" key="5">
    <source>
        <dbReference type="Proteomes" id="UP000585272"/>
    </source>
</evidence>
<dbReference type="InterPro" id="IPR036513">
    <property type="entry name" value="STAS_dom_sf"/>
</dbReference>
<dbReference type="EMBL" id="JACHNU010000004">
    <property type="protein sequence ID" value="MBB4663573.1"/>
    <property type="molecule type" value="Genomic_DNA"/>
</dbReference>
<dbReference type="PROSITE" id="PS50801">
    <property type="entry name" value="STAS"/>
    <property type="match status" value="1"/>
</dbReference>
<dbReference type="InterPro" id="IPR003658">
    <property type="entry name" value="Anti-sigma_ant"/>
</dbReference>
<sequence length="116" mass="12457">MTSLGSTPSFDVAVDRRDGRLVAAPSGELDLATAPLLIAALRAHDDCDQLVIDLRGLSFMDSSGLRLLVSEHDRAERGGYELALVRGGPEVDRLLRLTRLDETLPFVDADAIAGLD</sequence>
<dbReference type="GO" id="GO:0043856">
    <property type="term" value="F:anti-sigma factor antagonist activity"/>
    <property type="evidence" value="ECO:0007669"/>
    <property type="project" value="InterPro"/>
</dbReference>
<feature type="domain" description="STAS" evidence="3">
    <location>
        <begin position="10"/>
        <end position="116"/>
    </location>
</feature>
<dbReference type="Pfam" id="PF01740">
    <property type="entry name" value="STAS"/>
    <property type="match status" value="1"/>
</dbReference>
<dbReference type="AlphaFoldDB" id="A0A840IHB8"/>
<evidence type="ECO:0000313" key="4">
    <source>
        <dbReference type="EMBL" id="MBB4663573.1"/>
    </source>
</evidence>
<protein>
    <recommendedName>
        <fullName evidence="2">Anti-sigma factor antagonist</fullName>
    </recommendedName>
</protein>
<gene>
    <name evidence="4" type="ORF">BDZ31_003168</name>
</gene>
<dbReference type="InterPro" id="IPR002645">
    <property type="entry name" value="STAS_dom"/>
</dbReference>
<dbReference type="Gene3D" id="3.30.750.24">
    <property type="entry name" value="STAS domain"/>
    <property type="match status" value="1"/>
</dbReference>
<name>A0A840IHB8_9ACTN</name>
<reference evidence="4 5" key="1">
    <citation type="submission" date="2020-08" db="EMBL/GenBank/DDBJ databases">
        <title>Genomic Encyclopedia of Archaeal and Bacterial Type Strains, Phase II (KMG-II): from individual species to whole genera.</title>
        <authorList>
            <person name="Goeker M."/>
        </authorList>
    </citation>
    <scope>NUCLEOTIDE SEQUENCE [LARGE SCALE GENOMIC DNA]</scope>
    <source>
        <strain evidence="4 5">DSM 23288</strain>
    </source>
</reference>
<dbReference type="CDD" id="cd07043">
    <property type="entry name" value="STAS_anti-anti-sigma_factors"/>
    <property type="match status" value="1"/>
</dbReference>
<evidence type="ECO:0000256" key="1">
    <source>
        <dbReference type="ARBA" id="ARBA00009013"/>
    </source>
</evidence>
<dbReference type="PANTHER" id="PTHR33495">
    <property type="entry name" value="ANTI-SIGMA FACTOR ANTAGONIST TM_1081-RELATED-RELATED"/>
    <property type="match status" value="1"/>
</dbReference>
<proteinExistence type="inferred from homology"/>
<dbReference type="RefSeq" id="WP_183343293.1">
    <property type="nucleotide sequence ID" value="NZ_JACHNU010000004.1"/>
</dbReference>
<keyword evidence="5" id="KW-1185">Reference proteome</keyword>
<comment type="similarity">
    <text evidence="1 2">Belongs to the anti-sigma-factor antagonist family.</text>
</comment>
<dbReference type="SUPFAM" id="SSF52091">
    <property type="entry name" value="SpoIIaa-like"/>
    <property type="match status" value="1"/>
</dbReference>
<comment type="caution">
    <text evidence="4">The sequence shown here is derived from an EMBL/GenBank/DDBJ whole genome shotgun (WGS) entry which is preliminary data.</text>
</comment>
<evidence type="ECO:0000259" key="3">
    <source>
        <dbReference type="PROSITE" id="PS50801"/>
    </source>
</evidence>
<evidence type="ECO:0000256" key="2">
    <source>
        <dbReference type="RuleBase" id="RU003749"/>
    </source>
</evidence>
<dbReference type="NCBIfam" id="TIGR00377">
    <property type="entry name" value="ant_ant_sig"/>
    <property type="match status" value="1"/>
</dbReference>
<organism evidence="4 5">
    <name type="scientific">Conexibacter arvalis</name>
    <dbReference type="NCBI Taxonomy" id="912552"/>
    <lineage>
        <taxon>Bacteria</taxon>
        <taxon>Bacillati</taxon>
        <taxon>Actinomycetota</taxon>
        <taxon>Thermoleophilia</taxon>
        <taxon>Solirubrobacterales</taxon>
        <taxon>Conexibacteraceae</taxon>
        <taxon>Conexibacter</taxon>
    </lineage>
</organism>
<dbReference type="PANTHER" id="PTHR33495:SF2">
    <property type="entry name" value="ANTI-SIGMA FACTOR ANTAGONIST TM_1081-RELATED"/>
    <property type="match status" value="1"/>
</dbReference>
<dbReference type="Proteomes" id="UP000585272">
    <property type="component" value="Unassembled WGS sequence"/>
</dbReference>
<accession>A0A840IHB8</accession>